<gene>
    <name evidence="4" type="ORF">MNOR_LOCUS22486</name>
</gene>
<dbReference type="PROSITE" id="PS51144">
    <property type="entry name" value="ALPHA_CA_2"/>
    <property type="match status" value="1"/>
</dbReference>
<feature type="transmembrane region" description="Helical" evidence="2">
    <location>
        <begin position="12"/>
        <end position="32"/>
    </location>
</feature>
<evidence type="ECO:0000256" key="2">
    <source>
        <dbReference type="SAM" id="Phobius"/>
    </source>
</evidence>
<dbReference type="InterPro" id="IPR023561">
    <property type="entry name" value="Carbonic_anhydrase_a-class"/>
</dbReference>
<keyword evidence="5" id="KW-1185">Reference proteome</keyword>
<dbReference type="PANTHER" id="PTHR18952">
    <property type="entry name" value="CARBONIC ANHYDRASE"/>
    <property type="match status" value="1"/>
</dbReference>
<keyword evidence="2" id="KW-0812">Transmembrane</keyword>
<dbReference type="EMBL" id="CAXKWB010018975">
    <property type="protein sequence ID" value="CAL4121589.1"/>
    <property type="molecule type" value="Genomic_DNA"/>
</dbReference>
<dbReference type="GO" id="GO:0008270">
    <property type="term" value="F:zinc ion binding"/>
    <property type="evidence" value="ECO:0007669"/>
    <property type="project" value="InterPro"/>
</dbReference>
<dbReference type="InterPro" id="IPR001148">
    <property type="entry name" value="CA_dom"/>
</dbReference>
<dbReference type="PANTHER" id="PTHR18952:SF208">
    <property type="entry name" value="CARBONIC ANHYDRASE XA-RELATED"/>
    <property type="match status" value="1"/>
</dbReference>
<keyword evidence="2" id="KW-1133">Transmembrane helix</keyword>
<dbReference type="SMART" id="SM01057">
    <property type="entry name" value="Carb_anhydrase"/>
    <property type="match status" value="1"/>
</dbReference>
<proteinExistence type="inferred from homology"/>
<dbReference type="Pfam" id="PF00194">
    <property type="entry name" value="Carb_anhydrase"/>
    <property type="match status" value="1"/>
</dbReference>
<dbReference type="SUPFAM" id="SSF51069">
    <property type="entry name" value="Carbonic anhydrase"/>
    <property type="match status" value="1"/>
</dbReference>
<dbReference type="Gene3D" id="3.10.200.10">
    <property type="entry name" value="Alpha carbonic anhydrase"/>
    <property type="match status" value="1"/>
</dbReference>
<dbReference type="GO" id="GO:0004089">
    <property type="term" value="F:carbonate dehydratase activity"/>
    <property type="evidence" value="ECO:0007669"/>
    <property type="project" value="InterPro"/>
</dbReference>
<accession>A0AAV2RC07</accession>
<organism evidence="4 5">
    <name type="scientific">Meganyctiphanes norvegica</name>
    <name type="common">Northern krill</name>
    <name type="synonym">Thysanopoda norvegica</name>
    <dbReference type="NCBI Taxonomy" id="48144"/>
    <lineage>
        <taxon>Eukaryota</taxon>
        <taxon>Metazoa</taxon>
        <taxon>Ecdysozoa</taxon>
        <taxon>Arthropoda</taxon>
        <taxon>Crustacea</taxon>
        <taxon>Multicrustacea</taxon>
        <taxon>Malacostraca</taxon>
        <taxon>Eumalacostraca</taxon>
        <taxon>Eucarida</taxon>
        <taxon>Euphausiacea</taxon>
        <taxon>Euphausiidae</taxon>
        <taxon>Meganyctiphanes</taxon>
    </lineage>
</organism>
<name>A0AAV2RC07_MEGNR</name>
<feature type="domain" description="Alpha-carbonic anhydrase" evidence="3">
    <location>
        <begin position="47"/>
        <end position="313"/>
    </location>
</feature>
<comment type="similarity">
    <text evidence="1">Belongs to the alpha-carbonic anhydrase family.</text>
</comment>
<dbReference type="AlphaFoldDB" id="A0AAV2RC07"/>
<evidence type="ECO:0000313" key="4">
    <source>
        <dbReference type="EMBL" id="CAL4121589.1"/>
    </source>
</evidence>
<evidence type="ECO:0000313" key="5">
    <source>
        <dbReference type="Proteomes" id="UP001497623"/>
    </source>
</evidence>
<sequence>MPGEQRGRSPIVVINVLYPHIILLLLTLLLPLPANTQLKETEFDWSSWWSYDGISGPGFWGIINRKWRLCSDGQRQSPVDIDIKNIVYDHNLGEITYSSHKVDGTLTNTGFGLRWVPGVGQTVRIGSGPLHYQYTLAHANLRWANGDAPANNHHPLHGSEHSLQGQYFPAEVQMILYNSDLYKNFTEAMYKPSGLAGLAVLLKVGWRPNPILKIWMDHLHMVPHRGKSTWIPYVPMQELQTSALYLTYEGSLTEPPCEETVTWLVLNKPAYITADQLWQLQSLRRGTYGQTLPISGNLRPVQPINRRTIRTNIPPHSLVCATHQ</sequence>
<comment type="caution">
    <text evidence="4">The sequence shown here is derived from an EMBL/GenBank/DDBJ whole genome shotgun (WGS) entry which is preliminary data.</text>
</comment>
<reference evidence="4 5" key="1">
    <citation type="submission" date="2024-05" db="EMBL/GenBank/DDBJ databases">
        <authorList>
            <person name="Wallberg A."/>
        </authorList>
    </citation>
    <scope>NUCLEOTIDE SEQUENCE [LARGE SCALE GENOMIC DNA]</scope>
</reference>
<dbReference type="Proteomes" id="UP001497623">
    <property type="component" value="Unassembled WGS sequence"/>
</dbReference>
<evidence type="ECO:0000259" key="3">
    <source>
        <dbReference type="PROSITE" id="PS51144"/>
    </source>
</evidence>
<protein>
    <recommendedName>
        <fullName evidence="3">Alpha-carbonic anhydrase domain-containing protein</fullName>
    </recommendedName>
</protein>
<dbReference type="GO" id="GO:0006730">
    <property type="term" value="P:one-carbon metabolic process"/>
    <property type="evidence" value="ECO:0007669"/>
    <property type="project" value="TreeGrafter"/>
</dbReference>
<keyword evidence="2" id="KW-0472">Membrane</keyword>
<feature type="non-terminal residue" evidence="4">
    <location>
        <position position="324"/>
    </location>
</feature>
<evidence type="ECO:0000256" key="1">
    <source>
        <dbReference type="ARBA" id="ARBA00010718"/>
    </source>
</evidence>
<dbReference type="InterPro" id="IPR036398">
    <property type="entry name" value="CA_dom_sf"/>
</dbReference>